<proteinExistence type="predicted"/>
<dbReference type="GO" id="GO:0043531">
    <property type="term" value="F:ADP binding"/>
    <property type="evidence" value="ECO:0007669"/>
    <property type="project" value="InterPro"/>
</dbReference>
<dbReference type="OrthoDB" id="441260at2"/>
<dbReference type="Pfam" id="PF26355">
    <property type="entry name" value="HTH_VMAP-M9"/>
    <property type="match status" value="1"/>
</dbReference>
<evidence type="ECO:0000259" key="3">
    <source>
        <dbReference type="Pfam" id="PF26355"/>
    </source>
</evidence>
<dbReference type="InterPro" id="IPR058651">
    <property type="entry name" value="HTH_VMAP-M9"/>
</dbReference>
<dbReference type="EMBL" id="CZDF01000154">
    <property type="protein sequence ID" value="CUR32498.1"/>
    <property type="molecule type" value="Genomic_DNA"/>
</dbReference>
<evidence type="ECO:0000259" key="2">
    <source>
        <dbReference type="Pfam" id="PF00931"/>
    </source>
</evidence>
<dbReference type="SUPFAM" id="SSF52540">
    <property type="entry name" value="P-loop containing nucleoside triphosphate hydrolases"/>
    <property type="match status" value="1"/>
</dbReference>
<name>A0A1J1LKD1_9CYAN</name>
<protein>
    <submittedName>
        <fullName evidence="4">Uncharacterized protein</fullName>
    </submittedName>
</protein>
<reference evidence="5" key="1">
    <citation type="submission" date="2015-10" db="EMBL/GenBank/DDBJ databases">
        <authorList>
            <person name="Regsiter A."/>
            <person name="william w."/>
        </authorList>
    </citation>
    <scope>NUCLEOTIDE SEQUENCE [LARGE SCALE GENOMIC DNA]</scope>
</reference>
<dbReference type="InterPro" id="IPR027417">
    <property type="entry name" value="P-loop_NTPase"/>
</dbReference>
<dbReference type="PRINTS" id="PR00364">
    <property type="entry name" value="DISEASERSIST"/>
</dbReference>
<feature type="region of interest" description="Disordered" evidence="1">
    <location>
        <begin position="115"/>
        <end position="140"/>
    </location>
</feature>
<sequence length="482" mass="54945">MDIQEVLKIADHLVFNHTGKHLDDLQKTVLEGVWEGKKYTDIADNIHCSEGYVRDTASDLWKILSNFSGEDVNKSNFRSALERLQFSVSSSVGFGNVIGITNNLSLCSDRITPLENSRNGKNRQTPGQNQPETHLNPLPLQDLREAPDIGKIWGRVNEISTLEHWILQENIKVVGILGISGIGKTTLSRHLLEKISTNFDYIIWKNLYHSPLLPTLVKQLVFSLYYPTNSNFLLTDINSILDLELAELLSILFEYLRKYRCLIILDNVQEILAESKLAGNYKNQFENYGEFLKNMGELSHSSCLILNSWEAPLELINLTGLSNPVKLLSLNGIGENAIEIFKEYNLSDEEHWLELINTYRGHPDELKTIARMIQDLFNGKIGDYLKYNSLFLGDEIINQLNRNFQRISLLEKQIILQLSQINQPVTVTELLQNLSLSSSELLTAIQSLGRRSLIEKITQEQLTLFTISPVIREYIKLETGFL</sequence>
<dbReference type="InterPro" id="IPR002182">
    <property type="entry name" value="NB-ARC"/>
</dbReference>
<accession>A0A1J1LKD1</accession>
<evidence type="ECO:0000313" key="4">
    <source>
        <dbReference type="EMBL" id="CUR32498.1"/>
    </source>
</evidence>
<feature type="domain" description="vWA-MoxR associated protein N-terminal HTH" evidence="3">
    <location>
        <begin position="1"/>
        <end position="84"/>
    </location>
</feature>
<gene>
    <name evidence="4" type="ORF">PL9214490045</name>
</gene>
<dbReference type="Proteomes" id="UP000184315">
    <property type="component" value="Unassembled WGS sequence"/>
</dbReference>
<evidence type="ECO:0000313" key="5">
    <source>
        <dbReference type="Proteomes" id="UP000184315"/>
    </source>
</evidence>
<feature type="domain" description="NB-ARC" evidence="2">
    <location>
        <begin position="160"/>
        <end position="270"/>
    </location>
</feature>
<dbReference type="STRING" id="671072.PL9214490045"/>
<keyword evidence="5" id="KW-1185">Reference proteome</keyword>
<dbReference type="RefSeq" id="WP_072719236.1">
    <property type="nucleotide sequence ID" value="NZ_LN889801.1"/>
</dbReference>
<dbReference type="Pfam" id="PF00931">
    <property type="entry name" value="NB-ARC"/>
    <property type="match status" value="1"/>
</dbReference>
<evidence type="ECO:0000256" key="1">
    <source>
        <dbReference type="SAM" id="MobiDB-lite"/>
    </source>
</evidence>
<feature type="compositionally biased region" description="Polar residues" evidence="1">
    <location>
        <begin position="115"/>
        <end position="133"/>
    </location>
</feature>
<dbReference type="Gene3D" id="3.40.50.300">
    <property type="entry name" value="P-loop containing nucleotide triphosphate hydrolases"/>
    <property type="match status" value="1"/>
</dbReference>
<organism evidence="4 5">
    <name type="scientific">Planktothrix tepida PCC 9214</name>
    <dbReference type="NCBI Taxonomy" id="671072"/>
    <lineage>
        <taxon>Bacteria</taxon>
        <taxon>Bacillati</taxon>
        <taxon>Cyanobacteriota</taxon>
        <taxon>Cyanophyceae</taxon>
        <taxon>Oscillatoriophycideae</taxon>
        <taxon>Oscillatoriales</taxon>
        <taxon>Microcoleaceae</taxon>
        <taxon>Planktothrix</taxon>
    </lineage>
</organism>
<dbReference type="AlphaFoldDB" id="A0A1J1LKD1"/>